<dbReference type="AlphaFoldDB" id="A0A1M5PVP2"/>
<gene>
    <name evidence="1" type="ORF">SAMN02744040_00623</name>
</gene>
<evidence type="ECO:0000313" key="1">
    <source>
        <dbReference type="EMBL" id="SHH05720.1"/>
    </source>
</evidence>
<dbReference type="OrthoDB" id="1922895at2"/>
<dbReference type="RefSeq" id="WP_072723555.1">
    <property type="nucleotide sequence ID" value="NZ_FQXH01000007.1"/>
</dbReference>
<dbReference type="Proteomes" id="UP000242520">
    <property type="component" value="Unassembled WGS sequence"/>
</dbReference>
<dbReference type="STRING" id="1123350.SAMN02744040_00623"/>
<proteinExistence type="predicted"/>
<reference evidence="2" key="1">
    <citation type="submission" date="2016-11" db="EMBL/GenBank/DDBJ databases">
        <authorList>
            <person name="Varghese N."/>
            <person name="Submissions S."/>
        </authorList>
    </citation>
    <scope>NUCLEOTIDE SEQUENCE [LARGE SCALE GENOMIC DNA]</scope>
    <source>
        <strain evidence="2">DSM 15285</strain>
    </source>
</reference>
<sequence length="75" mass="8503">MDNKFRNYGLWVSILAFIPILADSLKVYDINIILPGNYETLTKAFLSILIIAGIISNPKEGKWFLDDKKEGAENE</sequence>
<keyword evidence="2" id="KW-1185">Reference proteome</keyword>
<protein>
    <recommendedName>
        <fullName evidence="3">Holin</fullName>
    </recommendedName>
</protein>
<name>A0A1M5PVP2_9FIRM</name>
<organism evidence="1 2">
    <name type="scientific">Tepidibacter thalassicus DSM 15285</name>
    <dbReference type="NCBI Taxonomy" id="1123350"/>
    <lineage>
        <taxon>Bacteria</taxon>
        <taxon>Bacillati</taxon>
        <taxon>Bacillota</taxon>
        <taxon>Clostridia</taxon>
        <taxon>Peptostreptococcales</taxon>
        <taxon>Peptostreptococcaceae</taxon>
        <taxon>Tepidibacter</taxon>
    </lineage>
</organism>
<dbReference type="EMBL" id="FQXH01000007">
    <property type="protein sequence ID" value="SHH05720.1"/>
    <property type="molecule type" value="Genomic_DNA"/>
</dbReference>
<evidence type="ECO:0000313" key="2">
    <source>
        <dbReference type="Proteomes" id="UP000242520"/>
    </source>
</evidence>
<accession>A0A1M5PVP2</accession>
<evidence type="ECO:0008006" key="3">
    <source>
        <dbReference type="Google" id="ProtNLM"/>
    </source>
</evidence>